<proteinExistence type="predicted"/>
<dbReference type="EMBL" id="CP000107">
    <property type="protein sequence ID" value="AAZ68358.1"/>
    <property type="molecule type" value="Genomic_DNA"/>
</dbReference>
<organism evidence="1 2">
    <name type="scientific">Ehrlichia canis (strain Jake)</name>
    <dbReference type="NCBI Taxonomy" id="269484"/>
    <lineage>
        <taxon>Bacteria</taxon>
        <taxon>Pseudomonadati</taxon>
        <taxon>Pseudomonadota</taxon>
        <taxon>Alphaproteobacteria</taxon>
        <taxon>Rickettsiales</taxon>
        <taxon>Anaplasmataceae</taxon>
        <taxon>Ehrlichia</taxon>
    </lineage>
</organism>
<keyword evidence="1" id="KW-0548">Nucleotidyltransferase</keyword>
<name>A0ACA6AVQ6_EHRCJ</name>
<evidence type="ECO:0000313" key="2">
    <source>
        <dbReference type="Proteomes" id="UP000000435"/>
    </source>
</evidence>
<protein>
    <submittedName>
        <fullName evidence="1">DNA primase</fullName>
        <ecNumber evidence="1">2.7.7.-</ecNumber>
    </submittedName>
</protein>
<evidence type="ECO:0000313" key="1">
    <source>
        <dbReference type="EMBL" id="AAZ68358.1"/>
    </source>
</evidence>
<sequence length="604" mass="68707">MVHLIIIILLNLSIAYDMNVVDIIKSKVKLSDVVGQRVKLTKRGNSVIGLCPFHGEKTPSFTVSDEKGLYYCFGCGANGDVIQFTSDINALDFKGAVDYLAEMYSIDLPKSTSKKSSLIPLLDAATLWFEKQLFANRVAIEYIKSRKIFSDTVKKFRLGYAPAYGLSKYLLSQGFNINDIRSVGLLNSQDQDYFYNRIIFPICNSSGDTIGFGGRSIVDAQSPKYLNSRGNVFFQKRENLYASHFAVREVKKQGKIIVVEGYMDVLMLHQIGVCNVVGLLGTSMTSEHLMYLWEITSEIIIWMDGDVAGKMSSIKSALLALSLIKPGCVVKFVDVFTGMDPYDVCINGGVDSVNSLLDSAKLLSEFIWDYELAKISTDKSSVMPEQCVVLEARIKHYLDQIGDGNIAKYYKKYFYSQIRDLQYRRNESKPLANHSINRASNKLKYVNDEFLLEEYNQLRVMYVIMEFPELLDDPIIFDQFSKFNIKNKNVYKLQQNIINIKVTLCDHVMSKEMLLLELKKSNLEGVIDFISSKISASSFMSIQNRAHNIDIAKKEIEKIMLLDNLQCIQAEILDLRLHGKRDLAEKLSNQAQEIDSRLRELWNY</sequence>
<reference evidence="2" key="1">
    <citation type="journal article" date="2006" name="J. Bacteriol.">
        <title>The genome of the obligately intracellular bacterium Ehrlichia canis reveals themes of complex membrane structure and immune evasion strategies.</title>
        <authorList>
            <person name="Mavromatis K."/>
            <person name="Doyle C.K."/>
            <person name="Lykidis A."/>
            <person name="Ivanova N."/>
            <person name="Francino M.P."/>
            <person name="Chain P."/>
            <person name="Shin M."/>
            <person name="Malfatti S."/>
            <person name="Larimer F."/>
            <person name="Copeland A."/>
            <person name="Detter J.C."/>
            <person name="Land M."/>
            <person name="Richardson P.M."/>
            <person name="Yu X.J."/>
            <person name="Walker D.H."/>
            <person name="McBride J.W."/>
            <person name="Kyrpides N.C."/>
        </authorList>
    </citation>
    <scope>NUCLEOTIDE SEQUENCE [LARGE SCALE GENOMIC DNA]</scope>
    <source>
        <strain evidence="2">Jake</strain>
    </source>
</reference>
<accession>A0ACA6AVQ6</accession>
<keyword evidence="1" id="KW-0808">Transferase</keyword>
<gene>
    <name evidence="1" type="ordered locus">Ecaj_0314</name>
</gene>
<dbReference type="Proteomes" id="UP000000435">
    <property type="component" value="Chromosome"/>
</dbReference>
<dbReference type="EC" id="2.7.7.-" evidence="1"/>
<keyword evidence="2" id="KW-1185">Reference proteome</keyword>